<keyword evidence="8" id="KW-1185">Reference proteome</keyword>
<feature type="repeat" description="ANK" evidence="3">
    <location>
        <begin position="920"/>
        <end position="953"/>
    </location>
</feature>
<evidence type="ECO:0000313" key="8">
    <source>
        <dbReference type="Proteomes" id="UP000006039"/>
    </source>
</evidence>
<protein>
    <recommendedName>
        <fullName evidence="5">Heterokaryon incompatibility domain-containing protein</fullName>
    </recommendedName>
</protein>
<feature type="repeat" description="ANK" evidence="3">
    <location>
        <begin position="706"/>
        <end position="738"/>
    </location>
</feature>
<gene>
    <name evidence="7" type="primary">20347901</name>
    <name evidence="6" type="ORF">GGTG_07443</name>
</gene>
<dbReference type="HOGENOM" id="CLU_004184_9_0_1"/>
<keyword evidence="2 3" id="KW-0040">ANK repeat</keyword>
<feature type="region of interest" description="Disordered" evidence="4">
    <location>
        <begin position="613"/>
        <end position="636"/>
    </location>
</feature>
<dbReference type="PANTHER" id="PTHR24198">
    <property type="entry name" value="ANKYRIN REPEAT AND PROTEIN KINASE DOMAIN-CONTAINING PROTEIN"/>
    <property type="match status" value="1"/>
</dbReference>
<reference evidence="6" key="3">
    <citation type="submission" date="2010-09" db="EMBL/GenBank/DDBJ databases">
        <title>Annotation of Gaeumannomyces graminis var. tritici R3-111a-1.</title>
        <authorList>
            <consortium name="The Broad Institute Genome Sequencing Platform"/>
            <person name="Ma L.-J."/>
            <person name="Dead R."/>
            <person name="Young S.K."/>
            <person name="Zeng Q."/>
            <person name="Gargeya S."/>
            <person name="Fitzgerald M."/>
            <person name="Haas B."/>
            <person name="Abouelleil A."/>
            <person name="Alvarado L."/>
            <person name="Arachchi H.M."/>
            <person name="Berlin A."/>
            <person name="Brown A."/>
            <person name="Chapman S.B."/>
            <person name="Chen Z."/>
            <person name="Dunbar C."/>
            <person name="Freedman E."/>
            <person name="Gearin G."/>
            <person name="Gellesch M."/>
            <person name="Goldberg J."/>
            <person name="Griggs A."/>
            <person name="Gujja S."/>
            <person name="Heiman D."/>
            <person name="Howarth C."/>
            <person name="Larson L."/>
            <person name="Lui A."/>
            <person name="MacDonald P.J.P."/>
            <person name="Mehta T."/>
            <person name="Montmayeur A."/>
            <person name="Murphy C."/>
            <person name="Neiman D."/>
            <person name="Pearson M."/>
            <person name="Priest M."/>
            <person name="Roberts A."/>
            <person name="Saif S."/>
            <person name="Shea T."/>
            <person name="Shenoy N."/>
            <person name="Sisk P."/>
            <person name="Stolte C."/>
            <person name="Sykes S."/>
            <person name="Yandava C."/>
            <person name="Wortman J."/>
            <person name="Nusbaum C."/>
            <person name="Birren B."/>
        </authorList>
    </citation>
    <scope>NUCLEOTIDE SEQUENCE</scope>
    <source>
        <strain evidence="6">R3-111a-1</strain>
    </source>
</reference>
<dbReference type="EnsemblFungi" id="EJT73587">
    <property type="protein sequence ID" value="EJT73587"/>
    <property type="gene ID" value="GGTG_07443"/>
</dbReference>
<feature type="repeat" description="ANK" evidence="3">
    <location>
        <begin position="853"/>
        <end position="873"/>
    </location>
</feature>
<accession>J3P1P5</accession>
<dbReference type="PANTHER" id="PTHR24198:SF165">
    <property type="entry name" value="ANKYRIN REPEAT-CONTAINING PROTEIN-RELATED"/>
    <property type="match status" value="1"/>
</dbReference>
<name>J3P1P5_GAET3</name>
<dbReference type="InterPro" id="IPR002110">
    <property type="entry name" value="Ankyrin_rpt"/>
</dbReference>
<feature type="repeat" description="ANK" evidence="3">
    <location>
        <begin position="987"/>
        <end position="1007"/>
    </location>
</feature>
<evidence type="ECO:0000256" key="3">
    <source>
        <dbReference type="PROSITE-ProRule" id="PRU00023"/>
    </source>
</evidence>
<reference evidence="6" key="2">
    <citation type="submission" date="2010-07" db="EMBL/GenBank/DDBJ databases">
        <authorList>
            <consortium name="The Broad Institute Genome Sequencing Platform"/>
            <consortium name="Broad Institute Genome Sequencing Center for Infectious Disease"/>
            <person name="Ma L.-J."/>
            <person name="Dead R."/>
            <person name="Young S."/>
            <person name="Zeng Q."/>
            <person name="Koehrsen M."/>
            <person name="Alvarado L."/>
            <person name="Berlin A."/>
            <person name="Chapman S.B."/>
            <person name="Chen Z."/>
            <person name="Freedman E."/>
            <person name="Gellesch M."/>
            <person name="Goldberg J."/>
            <person name="Griggs A."/>
            <person name="Gujja S."/>
            <person name="Heilman E.R."/>
            <person name="Heiman D."/>
            <person name="Hepburn T."/>
            <person name="Howarth C."/>
            <person name="Jen D."/>
            <person name="Larson L."/>
            <person name="Mehta T."/>
            <person name="Neiman D."/>
            <person name="Pearson M."/>
            <person name="Roberts A."/>
            <person name="Saif S."/>
            <person name="Shea T."/>
            <person name="Shenoy N."/>
            <person name="Sisk P."/>
            <person name="Stolte C."/>
            <person name="Sykes S."/>
            <person name="Walk T."/>
            <person name="White J."/>
            <person name="Yandava C."/>
            <person name="Haas B."/>
            <person name="Nusbaum C."/>
            <person name="Birren B."/>
        </authorList>
    </citation>
    <scope>NUCLEOTIDE SEQUENCE</scope>
    <source>
        <strain evidence="6">R3-111a-1</strain>
    </source>
</reference>
<dbReference type="AlphaFoldDB" id="J3P1P5"/>
<dbReference type="PRINTS" id="PR01415">
    <property type="entry name" value="ANKYRIN"/>
</dbReference>
<dbReference type="PROSITE" id="PS50297">
    <property type="entry name" value="ANK_REP_REGION"/>
    <property type="match status" value="8"/>
</dbReference>
<feature type="repeat" description="ANK" evidence="3">
    <location>
        <begin position="739"/>
        <end position="763"/>
    </location>
</feature>
<organism evidence="6">
    <name type="scientific">Gaeumannomyces tritici (strain R3-111a-1)</name>
    <name type="common">Wheat and barley take-all root rot fungus</name>
    <name type="synonym">Gaeumannomyces graminis var. tritici</name>
    <dbReference type="NCBI Taxonomy" id="644352"/>
    <lineage>
        <taxon>Eukaryota</taxon>
        <taxon>Fungi</taxon>
        <taxon>Dikarya</taxon>
        <taxon>Ascomycota</taxon>
        <taxon>Pezizomycotina</taxon>
        <taxon>Sordariomycetes</taxon>
        <taxon>Sordariomycetidae</taxon>
        <taxon>Magnaporthales</taxon>
        <taxon>Magnaporthaceae</taxon>
        <taxon>Gaeumannomyces</taxon>
    </lineage>
</organism>
<evidence type="ECO:0000259" key="5">
    <source>
        <dbReference type="Pfam" id="PF06985"/>
    </source>
</evidence>
<dbReference type="VEuPathDB" id="FungiDB:GGTG_07443"/>
<feature type="repeat" description="ANK" evidence="3">
    <location>
        <begin position="673"/>
        <end position="705"/>
    </location>
</feature>
<reference evidence="7" key="4">
    <citation type="journal article" date="2015" name="G3 (Bethesda)">
        <title>Genome sequences of three phytopathogenic species of the Magnaporthaceae family of fungi.</title>
        <authorList>
            <person name="Okagaki L.H."/>
            <person name="Nunes C.C."/>
            <person name="Sailsbery J."/>
            <person name="Clay B."/>
            <person name="Brown D."/>
            <person name="John T."/>
            <person name="Oh Y."/>
            <person name="Young N."/>
            <person name="Fitzgerald M."/>
            <person name="Haas B.J."/>
            <person name="Zeng Q."/>
            <person name="Young S."/>
            <person name="Adiconis X."/>
            <person name="Fan L."/>
            <person name="Levin J.Z."/>
            <person name="Mitchell T.K."/>
            <person name="Okubara P.A."/>
            <person name="Farman M.L."/>
            <person name="Kohn L.M."/>
            <person name="Birren B."/>
            <person name="Ma L.-J."/>
            <person name="Dean R.A."/>
        </authorList>
    </citation>
    <scope>NUCLEOTIDE SEQUENCE</scope>
    <source>
        <strain evidence="7">R3-111a-1</strain>
    </source>
</reference>
<dbReference type="SUPFAM" id="SSF48403">
    <property type="entry name" value="Ankyrin repeat"/>
    <property type="match status" value="2"/>
</dbReference>
<feature type="repeat" description="ANK" evidence="3">
    <location>
        <begin position="954"/>
        <end position="986"/>
    </location>
</feature>
<feature type="repeat" description="ANK" evidence="3">
    <location>
        <begin position="771"/>
        <end position="793"/>
    </location>
</feature>
<evidence type="ECO:0000313" key="6">
    <source>
        <dbReference type="EMBL" id="EJT73587.1"/>
    </source>
</evidence>
<evidence type="ECO:0000256" key="1">
    <source>
        <dbReference type="ARBA" id="ARBA00022737"/>
    </source>
</evidence>
<feature type="repeat" description="ANK" evidence="3">
    <location>
        <begin position="887"/>
        <end position="919"/>
    </location>
</feature>
<dbReference type="OrthoDB" id="194358at2759"/>
<dbReference type="SMART" id="SM00248">
    <property type="entry name" value="ANK"/>
    <property type="match status" value="12"/>
</dbReference>
<evidence type="ECO:0000256" key="4">
    <source>
        <dbReference type="SAM" id="MobiDB-lite"/>
    </source>
</evidence>
<dbReference type="InterPro" id="IPR010730">
    <property type="entry name" value="HET"/>
</dbReference>
<dbReference type="STRING" id="644352.J3P1P5"/>
<dbReference type="PROSITE" id="PS50088">
    <property type="entry name" value="ANK_REPEAT"/>
    <property type="match status" value="11"/>
</dbReference>
<reference evidence="7" key="5">
    <citation type="submission" date="2018-04" db="UniProtKB">
        <authorList>
            <consortium name="EnsemblFungi"/>
        </authorList>
    </citation>
    <scope>IDENTIFICATION</scope>
    <source>
        <strain evidence="7">R3-111a-1</strain>
    </source>
</reference>
<dbReference type="Pfam" id="PF12796">
    <property type="entry name" value="Ank_2"/>
    <property type="match status" value="4"/>
</dbReference>
<dbReference type="eggNOG" id="KOG4177">
    <property type="taxonomic scope" value="Eukaryota"/>
</dbReference>
<evidence type="ECO:0000256" key="2">
    <source>
        <dbReference type="ARBA" id="ARBA00023043"/>
    </source>
</evidence>
<dbReference type="Proteomes" id="UP000006039">
    <property type="component" value="Unassembled WGS sequence"/>
</dbReference>
<dbReference type="EMBL" id="GL385398">
    <property type="protein sequence ID" value="EJT73587.1"/>
    <property type="molecule type" value="Genomic_DNA"/>
</dbReference>
<dbReference type="InterPro" id="IPR036770">
    <property type="entry name" value="Ankyrin_rpt-contain_sf"/>
</dbReference>
<reference evidence="8" key="1">
    <citation type="submission" date="2010-07" db="EMBL/GenBank/DDBJ databases">
        <title>The genome sequence of Gaeumannomyces graminis var. tritici strain R3-111a-1.</title>
        <authorList>
            <consortium name="The Broad Institute Genome Sequencing Platform"/>
            <person name="Ma L.-J."/>
            <person name="Dead R."/>
            <person name="Young S."/>
            <person name="Zeng Q."/>
            <person name="Koehrsen M."/>
            <person name="Alvarado L."/>
            <person name="Berlin A."/>
            <person name="Chapman S.B."/>
            <person name="Chen Z."/>
            <person name="Freedman E."/>
            <person name="Gellesch M."/>
            <person name="Goldberg J."/>
            <person name="Griggs A."/>
            <person name="Gujja S."/>
            <person name="Heilman E.R."/>
            <person name="Heiman D."/>
            <person name="Hepburn T."/>
            <person name="Howarth C."/>
            <person name="Jen D."/>
            <person name="Larson L."/>
            <person name="Mehta T."/>
            <person name="Neiman D."/>
            <person name="Pearson M."/>
            <person name="Roberts A."/>
            <person name="Saif S."/>
            <person name="Shea T."/>
            <person name="Shenoy N."/>
            <person name="Sisk P."/>
            <person name="Stolte C."/>
            <person name="Sykes S."/>
            <person name="Walk T."/>
            <person name="White J."/>
            <person name="Yandava C."/>
            <person name="Haas B."/>
            <person name="Nusbaum C."/>
            <person name="Birren B."/>
        </authorList>
    </citation>
    <scope>NUCLEOTIDE SEQUENCE [LARGE SCALE GENOMIC DNA]</scope>
    <source>
        <strain evidence="8">R3-111a-1</strain>
    </source>
</reference>
<feature type="repeat" description="ANK" evidence="3">
    <location>
        <begin position="1021"/>
        <end position="1055"/>
    </location>
</feature>
<sequence>MATLIRSQSVPDLDRASDTSLLDHKGQPSSCAYCYSPLSQPDNVRLLRLMPHADRHAPIRCQLLEYPLQETAQATHLYEALSYVWGSVGNRLPIYIRTDDDDKNGTPRASRSTNSDQYLLVTTNLHAALTHLRDGFLERIIWIDAVCINQQDGVEKGRQVQSMARIYASASRVVVWLGEAADGSDRALEALRQAAGEQEAAYRRELALETLRRVSRQEAKLPIKRFEAYNGFVSQATKDLLEAGSAADVAVTLDEPTQQAIFALLERPWFGRIWVLQEVAAARYLLVKCGVSTVDGTTFSLGLDAAQLSYEGHPALHRLIPPLIRLIQGAASRPQCATIMPQTSLSRPFSLNICSIGELVDRFRTRKATNPLDRVYALLGMSREGPGMLTVDYAESWENLVLKLVRLALSDRMAVETWGGRALGVIRGKGRMLGLVSYTEFRGDSQRIKISWKNEFPFRALPSGPYILQPSTNPVQRKDRLVLLQGASESTIIRVREGYSEVIRIAVPLGNGNDHYAARLRSNAVFPMSLLLVWDLDRPEIGAEDPDYEPLMKDQEPDEKELFGMAAKMWNFGNLLNEVGDCDKAKPMIQAALEAYRTFSQGIRDQLGHKDPAELDQKLRPPPSHNSAVGPRHRLKNPRDQIPLLLAAKNGDAAAAALLLDEGAGIESTNGRDLRTALSWAAGHGSGALVRLLLDSGAVIEAGDIGGWTPLHWAIFYGHEAVVELLLDRGANVEAKGFMNWTPLHLAAENGHGSLVSLLGARGGVEAEAEFGSRPLHLAAMNGHETVVKLLVKELGAEKTAKDEEGLTPTELAIKNGHEAVVRLLLLEASTEADAGAVLPLQYGTHTPLLSYKPETPLHLAAQSGQETVVRLLAGEQGADKEAKGPSDRTPLHLAAMNGHVAVVRVLIELGANKHVVADFGESVLHSAAAHGHEAVVRLLVAECGLDVDLVNSRGKVALHEAAGSGHEAVVRTLLALGANRHAATEEGDTALHEATKAGHVEIVRLLAVKFGLDLDAVGALGQRPLHYAAFATSRTEEVTRLLVELGADKSARDVQCRTPRDVASIVPRENIISLLSPDTDGQDTERHACHRCQRETDKELEALKDQVIKNGEGWEKLWLY</sequence>
<dbReference type="Pfam" id="PF06985">
    <property type="entry name" value="HET"/>
    <property type="match status" value="1"/>
</dbReference>
<feature type="repeat" description="ANK" evidence="3">
    <location>
        <begin position="639"/>
        <end position="671"/>
    </location>
</feature>
<keyword evidence="1" id="KW-0677">Repeat</keyword>
<dbReference type="Pfam" id="PF13637">
    <property type="entry name" value="Ank_4"/>
    <property type="match status" value="1"/>
</dbReference>
<feature type="domain" description="Heterokaryon incompatibility" evidence="5">
    <location>
        <begin position="78"/>
        <end position="278"/>
    </location>
</feature>
<dbReference type="GeneID" id="20347901"/>
<evidence type="ECO:0000313" key="7">
    <source>
        <dbReference type="EnsemblFungi" id="EJT73587"/>
    </source>
</evidence>
<dbReference type="Gene3D" id="1.25.40.20">
    <property type="entry name" value="Ankyrin repeat-containing domain"/>
    <property type="match status" value="6"/>
</dbReference>
<dbReference type="RefSeq" id="XP_009223531.1">
    <property type="nucleotide sequence ID" value="XM_009225267.1"/>
</dbReference>
<proteinExistence type="predicted"/>